<evidence type="ECO:0000313" key="3">
    <source>
        <dbReference type="EMBL" id="MBB5336406.1"/>
    </source>
</evidence>
<feature type="signal peptide" evidence="2">
    <location>
        <begin position="1"/>
        <end position="27"/>
    </location>
</feature>
<dbReference type="EMBL" id="JACHFH010000017">
    <property type="protein sequence ID" value="MBB5336406.1"/>
    <property type="molecule type" value="Genomic_DNA"/>
</dbReference>
<organism evidence="3 4">
    <name type="scientific">Pectinatus brassicae</name>
    <dbReference type="NCBI Taxonomy" id="862415"/>
    <lineage>
        <taxon>Bacteria</taxon>
        <taxon>Bacillati</taxon>
        <taxon>Bacillota</taxon>
        <taxon>Negativicutes</taxon>
        <taxon>Selenomonadales</taxon>
        <taxon>Selenomonadaceae</taxon>
        <taxon>Pectinatus</taxon>
    </lineage>
</organism>
<keyword evidence="2" id="KW-0732">Signal</keyword>
<comment type="caution">
    <text evidence="3">The sequence shown here is derived from an EMBL/GenBank/DDBJ whole genome shotgun (WGS) entry which is preliminary data.</text>
</comment>
<feature type="chain" id="PRO_5038667451" evidence="2">
    <location>
        <begin position="28"/>
        <end position="127"/>
    </location>
</feature>
<sequence>MELKSKKITAIVLSAFMTMSIAGTTLAEASSYHHDNGYQRDYNNEHHNQHWDRNHHRWINDDDRNNNRHWEHDKKRWVENNDRDNHRHWDPDNRRWVDDKEKGHSQGEVNTAGIVGAVIGAIIAKNT</sequence>
<evidence type="ECO:0000313" key="4">
    <source>
        <dbReference type="Proteomes" id="UP000559117"/>
    </source>
</evidence>
<keyword evidence="4" id="KW-1185">Reference proteome</keyword>
<feature type="compositionally biased region" description="Basic and acidic residues" evidence="1">
    <location>
        <begin position="58"/>
        <end position="105"/>
    </location>
</feature>
<dbReference type="AlphaFoldDB" id="A0A840UH08"/>
<accession>A0A840UH08</accession>
<evidence type="ECO:0000256" key="1">
    <source>
        <dbReference type="SAM" id="MobiDB-lite"/>
    </source>
</evidence>
<reference evidence="3 4" key="1">
    <citation type="submission" date="2020-08" db="EMBL/GenBank/DDBJ databases">
        <title>Genomic Encyclopedia of Type Strains, Phase IV (KMG-IV): sequencing the most valuable type-strain genomes for metagenomic binning, comparative biology and taxonomic classification.</title>
        <authorList>
            <person name="Goeker M."/>
        </authorList>
    </citation>
    <scope>NUCLEOTIDE SEQUENCE [LARGE SCALE GENOMIC DNA]</scope>
    <source>
        <strain evidence="3 4">DSM 24661</strain>
    </source>
</reference>
<gene>
    <name evidence="3" type="ORF">HNR32_001554</name>
</gene>
<dbReference type="RefSeq" id="WP_183861388.1">
    <property type="nucleotide sequence ID" value="NZ_JACHFH010000017.1"/>
</dbReference>
<proteinExistence type="predicted"/>
<feature type="region of interest" description="Disordered" evidence="1">
    <location>
        <begin position="58"/>
        <end position="108"/>
    </location>
</feature>
<protein>
    <submittedName>
        <fullName evidence="3">Multisubunit Na+/H+ antiporter MnhG subunit</fullName>
    </submittedName>
</protein>
<name>A0A840UH08_9FIRM</name>
<evidence type="ECO:0000256" key="2">
    <source>
        <dbReference type="SAM" id="SignalP"/>
    </source>
</evidence>
<dbReference type="Proteomes" id="UP000559117">
    <property type="component" value="Unassembled WGS sequence"/>
</dbReference>